<proteinExistence type="predicted"/>
<evidence type="ECO:0000259" key="2">
    <source>
        <dbReference type="Pfam" id="PF10354"/>
    </source>
</evidence>
<dbReference type="GO" id="GO:0070042">
    <property type="term" value="F:rRNA (uridine-N3-)-methyltransferase activity"/>
    <property type="evidence" value="ECO:0007669"/>
    <property type="project" value="InterPro"/>
</dbReference>
<feature type="domain" description="25S rRNA (uridine-N(3))-methyltransferase BMT5-like" evidence="2">
    <location>
        <begin position="276"/>
        <end position="442"/>
    </location>
</feature>
<feature type="region of interest" description="Disordered" evidence="1">
    <location>
        <begin position="90"/>
        <end position="110"/>
    </location>
</feature>
<feature type="compositionally biased region" description="Acidic residues" evidence="1">
    <location>
        <begin position="1"/>
        <end position="18"/>
    </location>
</feature>
<dbReference type="EMBL" id="HBNR01067886">
    <property type="protein sequence ID" value="CAE4640911.1"/>
    <property type="molecule type" value="Transcribed_RNA"/>
</dbReference>
<dbReference type="AlphaFoldDB" id="A0A7S4VZ85"/>
<reference evidence="3" key="1">
    <citation type="submission" date="2021-01" db="EMBL/GenBank/DDBJ databases">
        <authorList>
            <person name="Corre E."/>
            <person name="Pelletier E."/>
            <person name="Niang G."/>
            <person name="Scheremetjew M."/>
            <person name="Finn R."/>
            <person name="Kale V."/>
            <person name="Holt S."/>
            <person name="Cochrane G."/>
            <person name="Meng A."/>
            <person name="Brown T."/>
            <person name="Cohen L."/>
        </authorList>
    </citation>
    <scope>NUCLEOTIDE SEQUENCE</scope>
    <source>
        <strain evidence="3">CCMP3105</strain>
    </source>
</reference>
<evidence type="ECO:0000313" key="3">
    <source>
        <dbReference type="EMBL" id="CAE4640911.1"/>
    </source>
</evidence>
<evidence type="ECO:0000256" key="1">
    <source>
        <dbReference type="SAM" id="MobiDB-lite"/>
    </source>
</evidence>
<feature type="region of interest" description="Disordered" evidence="1">
    <location>
        <begin position="1"/>
        <end position="78"/>
    </location>
</feature>
<dbReference type="GO" id="GO:0070475">
    <property type="term" value="P:rRNA base methylation"/>
    <property type="evidence" value="ECO:0007669"/>
    <property type="project" value="InterPro"/>
</dbReference>
<protein>
    <recommendedName>
        <fullName evidence="2">25S rRNA (uridine-N(3))-methyltransferase BMT5-like domain-containing protein</fullName>
    </recommendedName>
</protein>
<organism evidence="3">
    <name type="scientific">Alexandrium monilatum</name>
    <dbReference type="NCBI Taxonomy" id="311494"/>
    <lineage>
        <taxon>Eukaryota</taxon>
        <taxon>Sar</taxon>
        <taxon>Alveolata</taxon>
        <taxon>Dinophyceae</taxon>
        <taxon>Gonyaulacales</taxon>
        <taxon>Pyrocystaceae</taxon>
        <taxon>Alexandrium</taxon>
    </lineage>
</organism>
<dbReference type="InterPro" id="IPR019446">
    <property type="entry name" value="BMT5-like"/>
</dbReference>
<sequence>MTEIEEPTEDQVAEEPDALEQALAETAAEGEEAAEEEPAEEEPAEDDEAAAEPAAEEPEDSDEEEMDADGVTVSKHLKDSVEGSLRLKRLLSRDDDDAPDPKKRKVVDPEAAQKEIKIRGLLAKWQMVNDAVCKHVLRGLSLEEVIEVEKSNYVPDKFHMQKSPPELLGRFVGDLKERKMVGGSPLDSVGAFKYYHKLDLESEKKLRALKHKDLRYVLTEYDGSRPLDEVIADAAKFEPEEQCTATAIPEYPGPSTVGRFNRLELIDPLADCAVFGDANLTFAVKLAKHRKALGHVGRVIATTFEEVETLRERYKEIDESIKVLEDHYAEVYHGVDCTRIAIDPRFEGMEDSLGAVYYNFPHSGAIQGFFDGHPVVNWRHENLMRLFFRALRSFVKPGGSVKVSSNMGAVGVRYSYIVGSALDNEFVHVETMPFLEWHLHRYGRSYGDKRDVYKRPDAKNNQSYNAQAADRDMVYCFIYKPSGETLPPQQVRLPPTLKTLTLTVDGPFKHLGEAAKKNLAMQLHKRFVTEVSGTHVG</sequence>
<gene>
    <name evidence="3" type="ORF">AMON00008_LOCUS47999</name>
</gene>
<accession>A0A7S4VZ85</accession>
<name>A0A7S4VZ85_9DINO</name>
<dbReference type="Pfam" id="PF10354">
    <property type="entry name" value="BMT5-like"/>
    <property type="match status" value="1"/>
</dbReference>
<feature type="compositionally biased region" description="Acidic residues" evidence="1">
    <location>
        <begin position="28"/>
        <end position="68"/>
    </location>
</feature>